<feature type="domain" description="Ubiquitin-like" evidence="2">
    <location>
        <begin position="124"/>
        <end position="197"/>
    </location>
</feature>
<keyword evidence="1" id="KW-0472">Membrane</keyword>
<dbReference type="Pfam" id="PF00240">
    <property type="entry name" value="ubiquitin"/>
    <property type="match status" value="1"/>
</dbReference>
<dbReference type="Proteomes" id="UP000684084">
    <property type="component" value="Unassembled WGS sequence"/>
</dbReference>
<keyword evidence="1" id="KW-0812">Transmembrane</keyword>
<dbReference type="AlphaFoldDB" id="A0A915ZIZ0"/>
<comment type="caution">
    <text evidence="3">The sequence shown here is derived from an EMBL/GenBank/DDBJ whole genome shotgun (WGS) entry which is preliminary data.</text>
</comment>
<gene>
    <name evidence="3" type="ORF">CHRIB12_LOCUS15385</name>
</gene>
<proteinExistence type="predicted"/>
<dbReference type="PROSITE" id="PS50053">
    <property type="entry name" value="UBIQUITIN_2"/>
    <property type="match status" value="1"/>
</dbReference>
<dbReference type="VEuPathDB" id="FungiDB:RhiirFUN_019416"/>
<accession>A0A915ZIZ0</accession>
<feature type="transmembrane region" description="Helical" evidence="1">
    <location>
        <begin position="6"/>
        <end position="25"/>
    </location>
</feature>
<dbReference type="EMBL" id="CAGKOT010000036">
    <property type="protein sequence ID" value="CAB5376635.1"/>
    <property type="molecule type" value="Genomic_DNA"/>
</dbReference>
<dbReference type="InterPro" id="IPR000626">
    <property type="entry name" value="Ubiquitin-like_dom"/>
</dbReference>
<sequence>MNESRILLLLCMSICSSFLGLYIFIEVKTWTQYKEYEETPFPSTPSPFNSADMVASALTSVTNSHIITYNEYLSRKEEEKNDNNRIYEELNFQTFYKAYLSGGIISSSSNHKKHDDKKYYNSTFNVYIESLTGIKLLIQNLNYKTKVQELKERILDIGIVNDTTSQRLVFNGQRLINTNELRNYHIGNNNIIYLDIRSYYEGGSNNNNNIIIKYLNSDFLNSELILQSLKMKNVNKSNKCEWMRIFLTTTKERNFIKYWPYSYHGTSTRNAKRIADDGFIHSKGYKFNFNHGIFTTPDINLAASYANTFIYDGSKYLVLFQNRVNPKSLIKIPFKRGKGSKYWVSPSVDDVKPYALLIKKIGYCK</sequence>
<name>A0A915ZIZ0_9GLOM</name>
<keyword evidence="1" id="KW-1133">Transmembrane helix</keyword>
<organism evidence="3 4">
    <name type="scientific">Rhizophagus irregularis</name>
    <dbReference type="NCBI Taxonomy" id="588596"/>
    <lineage>
        <taxon>Eukaryota</taxon>
        <taxon>Fungi</taxon>
        <taxon>Fungi incertae sedis</taxon>
        <taxon>Mucoromycota</taxon>
        <taxon>Glomeromycotina</taxon>
        <taxon>Glomeromycetes</taxon>
        <taxon>Glomerales</taxon>
        <taxon>Glomeraceae</taxon>
        <taxon>Rhizophagus</taxon>
    </lineage>
</organism>
<evidence type="ECO:0000313" key="3">
    <source>
        <dbReference type="EMBL" id="CAB5376635.1"/>
    </source>
</evidence>
<dbReference type="OrthoDB" id="428577at2759"/>
<reference evidence="3" key="1">
    <citation type="submission" date="2020-05" db="EMBL/GenBank/DDBJ databases">
        <authorList>
            <person name="Rincon C."/>
            <person name="Sanders R I."/>
            <person name="Robbins C."/>
            <person name="Chaturvedi A."/>
        </authorList>
    </citation>
    <scope>NUCLEOTIDE SEQUENCE</scope>
    <source>
        <strain evidence="3">CHB12</strain>
    </source>
</reference>
<evidence type="ECO:0000313" key="4">
    <source>
        <dbReference type="Proteomes" id="UP000684084"/>
    </source>
</evidence>
<dbReference type="PANTHER" id="PTHR36649:SF29">
    <property type="entry name" value="PARP CATALYTIC DOMAIN-CONTAINING PROTEIN-RELATED"/>
    <property type="match status" value="1"/>
</dbReference>
<protein>
    <recommendedName>
        <fullName evidence="2">Ubiquitin-like domain-containing protein</fullName>
    </recommendedName>
</protein>
<dbReference type="CDD" id="cd17039">
    <property type="entry name" value="Ubl_ubiquitin_like"/>
    <property type="match status" value="1"/>
</dbReference>
<evidence type="ECO:0000259" key="2">
    <source>
        <dbReference type="PROSITE" id="PS50053"/>
    </source>
</evidence>
<dbReference type="PANTHER" id="PTHR36649">
    <property type="entry name" value="UBIQUITIN-LIKE DOMAIN-CONTAINING PROTEIN"/>
    <property type="match status" value="1"/>
</dbReference>
<evidence type="ECO:0000256" key="1">
    <source>
        <dbReference type="SAM" id="Phobius"/>
    </source>
</evidence>